<evidence type="ECO:0008006" key="4">
    <source>
        <dbReference type="Google" id="ProtNLM"/>
    </source>
</evidence>
<proteinExistence type="predicted"/>
<keyword evidence="1" id="KW-0732">Signal</keyword>
<accession>A0A5B9R0N9</accession>
<evidence type="ECO:0000313" key="2">
    <source>
        <dbReference type="EMBL" id="QEG39833.1"/>
    </source>
</evidence>
<gene>
    <name evidence="2" type="ORF">UC8_18320</name>
</gene>
<name>A0A5B9R0N9_9BACT</name>
<dbReference type="KEGG" id="rul:UC8_18320"/>
<dbReference type="AlphaFoldDB" id="A0A5B9R0N9"/>
<keyword evidence="3" id="KW-1185">Reference proteome</keyword>
<organism evidence="2 3">
    <name type="scientific">Roseimaritima ulvae</name>
    <dbReference type="NCBI Taxonomy" id="980254"/>
    <lineage>
        <taxon>Bacteria</taxon>
        <taxon>Pseudomonadati</taxon>
        <taxon>Planctomycetota</taxon>
        <taxon>Planctomycetia</taxon>
        <taxon>Pirellulales</taxon>
        <taxon>Pirellulaceae</taxon>
        <taxon>Roseimaritima</taxon>
    </lineage>
</organism>
<dbReference type="EMBL" id="CP042914">
    <property type="protein sequence ID" value="QEG39833.1"/>
    <property type="molecule type" value="Genomic_DNA"/>
</dbReference>
<feature type="signal peptide" evidence="1">
    <location>
        <begin position="1"/>
        <end position="34"/>
    </location>
</feature>
<dbReference type="RefSeq" id="WP_238388680.1">
    <property type="nucleotide sequence ID" value="NZ_CP042914.1"/>
</dbReference>
<reference evidence="2 3" key="1">
    <citation type="submission" date="2019-08" db="EMBL/GenBank/DDBJ databases">
        <title>Deep-cultivation of Planctomycetes and their phenomic and genomic characterization uncovers novel biology.</title>
        <authorList>
            <person name="Wiegand S."/>
            <person name="Jogler M."/>
            <person name="Boedeker C."/>
            <person name="Pinto D."/>
            <person name="Vollmers J."/>
            <person name="Rivas-Marin E."/>
            <person name="Kohn T."/>
            <person name="Peeters S.H."/>
            <person name="Heuer A."/>
            <person name="Rast P."/>
            <person name="Oberbeckmann S."/>
            <person name="Bunk B."/>
            <person name="Jeske O."/>
            <person name="Meyerdierks A."/>
            <person name="Storesund J.E."/>
            <person name="Kallscheuer N."/>
            <person name="Luecker S."/>
            <person name="Lage O.M."/>
            <person name="Pohl T."/>
            <person name="Merkel B.J."/>
            <person name="Hornburger P."/>
            <person name="Mueller R.-W."/>
            <person name="Bruemmer F."/>
            <person name="Labrenz M."/>
            <person name="Spormann A.M."/>
            <person name="Op den Camp H."/>
            <person name="Overmann J."/>
            <person name="Amann R."/>
            <person name="Jetten M.S.M."/>
            <person name="Mascher T."/>
            <person name="Medema M.H."/>
            <person name="Devos D.P."/>
            <person name="Kaster A.-K."/>
            <person name="Ovreas L."/>
            <person name="Rohde M."/>
            <person name="Galperin M.Y."/>
            <person name="Jogler C."/>
        </authorList>
    </citation>
    <scope>NUCLEOTIDE SEQUENCE [LARGE SCALE GENOMIC DNA]</scope>
    <source>
        <strain evidence="2 3">UC8</strain>
    </source>
</reference>
<dbReference type="Proteomes" id="UP000325286">
    <property type="component" value="Chromosome"/>
</dbReference>
<protein>
    <recommendedName>
        <fullName evidence="4">Cytochrome c domain-containing protein</fullName>
    </recommendedName>
</protein>
<feature type="chain" id="PRO_5022718297" description="Cytochrome c domain-containing protein" evidence="1">
    <location>
        <begin position="35"/>
        <end position="442"/>
    </location>
</feature>
<evidence type="ECO:0000256" key="1">
    <source>
        <dbReference type="SAM" id="SignalP"/>
    </source>
</evidence>
<sequence length="442" mass="49145" precursor="true">MQTLSLRTFSARPLFVAAACGLLGLFALSTPCMAQSEPDELPFEYHRTKGDNPLTRLFAQVDAGEVSLEYDAHYGVLPALLDALEIPVSSQGLVFSKTSLQAGRISPKNPRAIYFNDDVYIGWVQGSSLLELSTADPHLGAAFYTIRMRPGRPYLRRENNGCLACHYLPTTQRVPGHTVRSVLTRSSGNINSLERSFVTDHSSPFAERWGGWYVTGQLGGMQHMGNAFLEGEELVPHGEPNRQNVSSDIDTSRWLSPHSDIVALMVLEHQTYTQNTWTRASMNVRGALKAAGEEDDSDEETAANLQEVLQASAKRVVDSLLFVGESKLTAPIKGSSSFAEDFTRRGPFDDRGRSLRTFDLETRMFRFPCSYLIYSSSFDALEPALRERVYQQLWEVLTGQNDAPEYSHLSPQTRSAILEILQQTKQDLPSGWQANLLSDAGR</sequence>
<evidence type="ECO:0000313" key="3">
    <source>
        <dbReference type="Proteomes" id="UP000325286"/>
    </source>
</evidence>